<evidence type="ECO:0000259" key="1">
    <source>
        <dbReference type="SMART" id="SM01007"/>
    </source>
</evidence>
<protein>
    <submittedName>
        <fullName evidence="2">Class II aldolase/adducin family protein</fullName>
    </submittedName>
</protein>
<dbReference type="RefSeq" id="WP_263721610.1">
    <property type="nucleotide sequence ID" value="NZ_JAOWLA010000008.1"/>
</dbReference>
<dbReference type="EMBL" id="JAOWLA010000008">
    <property type="protein sequence ID" value="MCV2865092.1"/>
    <property type="molecule type" value="Genomic_DNA"/>
</dbReference>
<accession>A0ABT2Z1W1</accession>
<dbReference type="Pfam" id="PF00596">
    <property type="entry name" value="Aldolase_II"/>
    <property type="match status" value="1"/>
</dbReference>
<dbReference type="SMART" id="SM01007">
    <property type="entry name" value="Aldolase_II"/>
    <property type="match status" value="1"/>
</dbReference>
<organism evidence="2 3">
    <name type="scientific">Albidovulum sediminicola</name>
    <dbReference type="NCBI Taxonomy" id="2984331"/>
    <lineage>
        <taxon>Bacteria</taxon>
        <taxon>Pseudomonadati</taxon>
        <taxon>Pseudomonadota</taxon>
        <taxon>Alphaproteobacteria</taxon>
        <taxon>Rhodobacterales</taxon>
        <taxon>Paracoccaceae</taxon>
        <taxon>Albidovulum</taxon>
    </lineage>
</organism>
<name>A0ABT2Z1W1_9RHOB</name>
<dbReference type="InterPro" id="IPR036409">
    <property type="entry name" value="Aldolase_II/adducin_N_sf"/>
</dbReference>
<keyword evidence="3" id="KW-1185">Reference proteome</keyword>
<sequence length="348" mass="36506">MNPAQRTRPEGLARLADLSARIGADPLLIQAAGGNTSIKDGDVMWIKASGTLLADALDRDVFVACDLPGMRAALAEGAARADQPAEFALDKDGLRPSIETSLHAVFPQAVVVHVHCVNTIALAICADAEQALARRLSAFDWAFVPYVKPGAQLAALVRQTRGPKTDVIVLGNHGLIVAADTVEAVEELLLAVVAALRADPLTQPPIDTAKLAARAGDGFEPLPVGHPLHIVAQVPQLCELATAGSLYPDHVIFCGPGAATLNAGEAPRQAVDRRLAEGFPPPVFLLVPETGALVRSDASSGARALVRCLGDVLSRLEKGAAVTHLTAEQDQELTNWDAEKYRQALNAG</sequence>
<comment type="caution">
    <text evidence="2">The sequence shown here is derived from an EMBL/GenBank/DDBJ whole genome shotgun (WGS) entry which is preliminary data.</text>
</comment>
<dbReference type="SUPFAM" id="SSF53639">
    <property type="entry name" value="AraD/HMP-PK domain-like"/>
    <property type="match status" value="1"/>
</dbReference>
<feature type="domain" description="Class II aldolase/adducin N-terminal" evidence="1">
    <location>
        <begin position="14"/>
        <end position="200"/>
    </location>
</feature>
<dbReference type="InterPro" id="IPR001303">
    <property type="entry name" value="Aldolase_II/adducin_N"/>
</dbReference>
<evidence type="ECO:0000313" key="2">
    <source>
        <dbReference type="EMBL" id="MCV2865092.1"/>
    </source>
</evidence>
<gene>
    <name evidence="2" type="ORF">OE647_10150</name>
</gene>
<dbReference type="Proteomes" id="UP001652503">
    <property type="component" value="Unassembled WGS sequence"/>
</dbReference>
<evidence type="ECO:0000313" key="3">
    <source>
        <dbReference type="Proteomes" id="UP001652503"/>
    </source>
</evidence>
<dbReference type="Gene3D" id="3.40.225.10">
    <property type="entry name" value="Class II aldolase/adducin N-terminal domain"/>
    <property type="match status" value="1"/>
</dbReference>
<reference evidence="2 3" key="1">
    <citation type="submission" date="2022-10" db="EMBL/GenBank/DDBJ databases">
        <title>Defluviimonas sp. nov., isolated from ocean surface water.</title>
        <authorList>
            <person name="He W."/>
            <person name="Wang L."/>
            <person name="Zhang D.-F."/>
        </authorList>
    </citation>
    <scope>NUCLEOTIDE SEQUENCE [LARGE SCALE GENOMIC DNA]</scope>
    <source>
        <strain evidence="2 3">WL0075</strain>
    </source>
</reference>
<proteinExistence type="predicted"/>